<feature type="transmembrane region" description="Helical" evidence="5">
    <location>
        <begin position="227"/>
        <end position="245"/>
    </location>
</feature>
<dbReference type="InterPro" id="IPR002781">
    <property type="entry name" value="TM_pro_TauE-like"/>
</dbReference>
<sequence length="257" mass="26839">MIDQLWLVILGFAAGVLGSMIGLGGGIIIVPILTFLGFPPTAAASNSLFGALSNAIASTISYSKQKRIVYSLGLKLGLLSVPGTIMGAFLSTDVTPDIFKILFGFVLIASAVYIFVRKKIDSAEKTFSTQMMIFAVGASFFAGLISAFFGIGGGIVFVPLMVVGMGMGMKKAAPTSQLILLFSSLSGVITHSLLGHPDFMQAGLLAIGSFIGGLIGARLSLDVKERYLQIIVSVVILIAAGKLFVDSLTGNLNLFGF</sequence>
<dbReference type="EMBL" id="AEXL02000090">
    <property type="protein sequence ID" value="EIJ65856.1"/>
    <property type="molecule type" value="Genomic_DNA"/>
</dbReference>
<keyword evidence="2 5" id="KW-0812">Transmembrane</keyword>
<feature type="transmembrane region" description="Helical" evidence="5">
    <location>
        <begin position="132"/>
        <end position="158"/>
    </location>
</feature>
<evidence type="ECO:0000313" key="7">
    <source>
        <dbReference type="Proteomes" id="UP000003423"/>
    </source>
</evidence>
<feature type="transmembrane region" description="Helical" evidence="5">
    <location>
        <begin position="98"/>
        <end position="116"/>
    </location>
</feature>
<gene>
    <name evidence="6" type="ORF">BD31_I0095</name>
</gene>
<keyword evidence="5" id="KW-1003">Cell membrane</keyword>
<protein>
    <recommendedName>
        <fullName evidence="5">Probable membrane transporter protein</fullName>
    </recommendedName>
</protein>
<dbReference type="PANTHER" id="PTHR43701:SF2">
    <property type="entry name" value="MEMBRANE TRANSPORTER PROTEIN YJNA-RELATED"/>
    <property type="match status" value="1"/>
</dbReference>
<organism evidence="6 7">
    <name type="scientific">Candidatus Nitrosopumilus salarius BD31</name>
    <dbReference type="NCBI Taxonomy" id="859350"/>
    <lineage>
        <taxon>Archaea</taxon>
        <taxon>Nitrososphaerota</taxon>
        <taxon>Nitrososphaeria</taxon>
        <taxon>Nitrosopumilales</taxon>
        <taxon>Nitrosopumilaceae</taxon>
        <taxon>Nitrosopumilus</taxon>
    </lineage>
</organism>
<feature type="transmembrane region" description="Helical" evidence="5">
    <location>
        <begin position="42"/>
        <end position="60"/>
    </location>
</feature>
<evidence type="ECO:0000313" key="6">
    <source>
        <dbReference type="EMBL" id="EIJ65856.1"/>
    </source>
</evidence>
<dbReference type="AlphaFoldDB" id="I3D2B3"/>
<proteinExistence type="inferred from homology"/>
<comment type="subcellular location">
    <subcellularLocation>
        <location evidence="5">Cell membrane</location>
        <topology evidence="5">Multi-pass membrane protein</topology>
    </subcellularLocation>
    <subcellularLocation>
        <location evidence="1">Membrane</location>
        <topology evidence="1">Multi-pass membrane protein</topology>
    </subcellularLocation>
</comment>
<dbReference type="InterPro" id="IPR051598">
    <property type="entry name" value="TSUP/Inactive_protease-like"/>
</dbReference>
<keyword evidence="4 5" id="KW-0472">Membrane</keyword>
<feature type="transmembrane region" description="Helical" evidence="5">
    <location>
        <begin position="7"/>
        <end position="36"/>
    </location>
</feature>
<accession>I3D2B3</accession>
<dbReference type="GO" id="GO:0005886">
    <property type="term" value="C:plasma membrane"/>
    <property type="evidence" value="ECO:0007669"/>
    <property type="project" value="UniProtKB-SubCell"/>
</dbReference>
<evidence type="ECO:0000256" key="5">
    <source>
        <dbReference type="RuleBase" id="RU363041"/>
    </source>
</evidence>
<dbReference type="OrthoDB" id="57092at2157"/>
<evidence type="ECO:0000256" key="1">
    <source>
        <dbReference type="ARBA" id="ARBA00004141"/>
    </source>
</evidence>
<keyword evidence="7" id="KW-1185">Reference proteome</keyword>
<dbReference type="RefSeq" id="WP_008299173.1">
    <property type="nucleotide sequence ID" value="NZ_AEXL02000090.1"/>
</dbReference>
<dbReference type="Proteomes" id="UP000003423">
    <property type="component" value="Unassembled WGS sequence"/>
</dbReference>
<evidence type="ECO:0000256" key="3">
    <source>
        <dbReference type="ARBA" id="ARBA00022989"/>
    </source>
</evidence>
<evidence type="ECO:0000256" key="4">
    <source>
        <dbReference type="ARBA" id="ARBA00023136"/>
    </source>
</evidence>
<comment type="caution">
    <text evidence="6">The sequence shown here is derived from an EMBL/GenBank/DDBJ whole genome shotgun (WGS) entry which is preliminary data.</text>
</comment>
<comment type="similarity">
    <text evidence="5">Belongs to the 4-toluene sulfonate uptake permease (TSUP) (TC 2.A.102) family.</text>
</comment>
<name>I3D2B3_9ARCH</name>
<dbReference type="Pfam" id="PF01925">
    <property type="entry name" value="TauE"/>
    <property type="match status" value="1"/>
</dbReference>
<feature type="transmembrane region" description="Helical" evidence="5">
    <location>
        <begin position="72"/>
        <end position="92"/>
    </location>
</feature>
<dbReference type="PANTHER" id="PTHR43701">
    <property type="entry name" value="MEMBRANE TRANSPORTER PROTEIN MJ0441-RELATED"/>
    <property type="match status" value="1"/>
</dbReference>
<evidence type="ECO:0000256" key="2">
    <source>
        <dbReference type="ARBA" id="ARBA00022692"/>
    </source>
</evidence>
<dbReference type="PATRIC" id="fig|859350.6.peg.1023"/>
<feature type="transmembrane region" description="Helical" evidence="5">
    <location>
        <begin position="202"/>
        <end position="221"/>
    </location>
</feature>
<keyword evidence="3 5" id="KW-1133">Transmembrane helix</keyword>
<reference evidence="6 7" key="1">
    <citation type="journal article" date="2012" name="J. Bacteriol.">
        <title>Genome sequence of "Candidatus Nitrosopumilus salaria" BD31, an ammonia-oxidizing archaeon from the San Francisco Bay estuary.</title>
        <authorList>
            <person name="Mosier A.C."/>
            <person name="Allen E.E."/>
            <person name="Kim M."/>
            <person name="Ferriera S."/>
            <person name="Francis C.A."/>
        </authorList>
    </citation>
    <scope>NUCLEOTIDE SEQUENCE [LARGE SCALE GENOMIC DNA]</scope>
    <source>
        <strain evidence="6 7">BD31</strain>
    </source>
</reference>